<dbReference type="InterPro" id="IPR000157">
    <property type="entry name" value="TIR_dom"/>
</dbReference>
<sequence>MADDGVAGASSSSWSAPWFWATSSLSEGMYDVFLSYRGEDTRFAFTNYLYHGLADVKKLEVFRDDPGLELGDEIKPTLMEAIKRSRTFIIVMSENYVSSSWCLLELEEMLQYSNNGTKRLVFPIFYRVAPAEVRHQISNKSKQAMKKEKAKTRR</sequence>
<feature type="domain" description="TIR" evidence="2">
    <location>
        <begin position="28"/>
        <end position="154"/>
    </location>
</feature>
<keyword evidence="1" id="KW-0520">NAD</keyword>
<dbReference type="InterPro" id="IPR035897">
    <property type="entry name" value="Toll_tir_struct_dom_sf"/>
</dbReference>
<evidence type="ECO:0000313" key="4">
    <source>
        <dbReference type="Proteomes" id="UP001341840"/>
    </source>
</evidence>
<comment type="caution">
    <text evidence="3">The sequence shown here is derived from an EMBL/GenBank/DDBJ whole genome shotgun (WGS) entry which is preliminary data.</text>
</comment>
<dbReference type="EMBL" id="JASCZI010151860">
    <property type="protein sequence ID" value="MED6174687.1"/>
    <property type="molecule type" value="Genomic_DNA"/>
</dbReference>
<organism evidence="3 4">
    <name type="scientific">Stylosanthes scabra</name>
    <dbReference type="NCBI Taxonomy" id="79078"/>
    <lineage>
        <taxon>Eukaryota</taxon>
        <taxon>Viridiplantae</taxon>
        <taxon>Streptophyta</taxon>
        <taxon>Embryophyta</taxon>
        <taxon>Tracheophyta</taxon>
        <taxon>Spermatophyta</taxon>
        <taxon>Magnoliopsida</taxon>
        <taxon>eudicotyledons</taxon>
        <taxon>Gunneridae</taxon>
        <taxon>Pentapetalae</taxon>
        <taxon>rosids</taxon>
        <taxon>fabids</taxon>
        <taxon>Fabales</taxon>
        <taxon>Fabaceae</taxon>
        <taxon>Papilionoideae</taxon>
        <taxon>50 kb inversion clade</taxon>
        <taxon>dalbergioids sensu lato</taxon>
        <taxon>Dalbergieae</taxon>
        <taxon>Pterocarpus clade</taxon>
        <taxon>Stylosanthes</taxon>
    </lineage>
</organism>
<dbReference type="PANTHER" id="PTHR32009:SF155">
    <property type="entry name" value="DISEASE RESISTANCE PROTEIN (TIR-NBS-LRR CLASS)"/>
    <property type="match status" value="1"/>
</dbReference>
<dbReference type="SUPFAM" id="SSF52200">
    <property type="entry name" value="Toll/Interleukin receptor TIR domain"/>
    <property type="match status" value="1"/>
</dbReference>
<reference evidence="3 4" key="1">
    <citation type="journal article" date="2023" name="Plants (Basel)">
        <title>Bridging the Gap: Combining Genomics and Transcriptomics Approaches to Understand Stylosanthes scabra, an Orphan Legume from the Brazilian Caatinga.</title>
        <authorList>
            <person name="Ferreira-Neto J.R.C."/>
            <person name="da Silva M.D."/>
            <person name="Binneck E."/>
            <person name="de Melo N.F."/>
            <person name="da Silva R.H."/>
            <person name="de Melo A.L.T.M."/>
            <person name="Pandolfi V."/>
            <person name="Bustamante F.O."/>
            <person name="Brasileiro-Vidal A.C."/>
            <person name="Benko-Iseppon A.M."/>
        </authorList>
    </citation>
    <scope>NUCLEOTIDE SEQUENCE [LARGE SCALE GENOMIC DNA]</scope>
    <source>
        <tissue evidence="3">Leaves</tissue>
    </source>
</reference>
<evidence type="ECO:0000256" key="1">
    <source>
        <dbReference type="ARBA" id="ARBA00023027"/>
    </source>
</evidence>
<keyword evidence="4" id="KW-1185">Reference proteome</keyword>
<evidence type="ECO:0000259" key="2">
    <source>
        <dbReference type="PROSITE" id="PS50104"/>
    </source>
</evidence>
<proteinExistence type="predicted"/>
<dbReference type="SMART" id="SM00255">
    <property type="entry name" value="TIR"/>
    <property type="match status" value="1"/>
</dbReference>
<dbReference type="Pfam" id="PF01582">
    <property type="entry name" value="TIR"/>
    <property type="match status" value="1"/>
</dbReference>
<protein>
    <recommendedName>
        <fullName evidence="2">TIR domain-containing protein</fullName>
    </recommendedName>
</protein>
<dbReference type="Gene3D" id="3.40.50.10140">
    <property type="entry name" value="Toll/interleukin-1 receptor homology (TIR) domain"/>
    <property type="match status" value="1"/>
</dbReference>
<evidence type="ECO:0000313" key="3">
    <source>
        <dbReference type="EMBL" id="MED6174687.1"/>
    </source>
</evidence>
<dbReference type="PANTHER" id="PTHR32009">
    <property type="entry name" value="TMV RESISTANCE PROTEIN N-LIKE"/>
    <property type="match status" value="1"/>
</dbReference>
<name>A0ABU6VNZ8_9FABA</name>
<dbReference type="Proteomes" id="UP001341840">
    <property type="component" value="Unassembled WGS sequence"/>
</dbReference>
<dbReference type="PROSITE" id="PS50104">
    <property type="entry name" value="TIR"/>
    <property type="match status" value="1"/>
</dbReference>
<gene>
    <name evidence="3" type="ORF">PIB30_071440</name>
</gene>
<accession>A0ABU6VNZ8</accession>